<evidence type="ECO:0000313" key="12">
    <source>
        <dbReference type="Proteomes" id="UP000198286"/>
    </source>
</evidence>
<dbReference type="GO" id="GO:0004467">
    <property type="term" value="F:long-chain fatty acid-CoA ligase activity"/>
    <property type="evidence" value="ECO:0007669"/>
    <property type="project" value="UniProtKB-EC"/>
</dbReference>
<dbReference type="PROSITE" id="PS00455">
    <property type="entry name" value="AMP_BINDING"/>
    <property type="match status" value="1"/>
</dbReference>
<gene>
    <name evidence="11" type="ORF">MYCOZU2_05664</name>
</gene>
<evidence type="ECO:0000256" key="7">
    <source>
        <dbReference type="ARBA" id="ARBA00080667"/>
    </source>
</evidence>
<dbReference type="FunFam" id="3.30.300.30:FF:000008">
    <property type="entry name" value="2,3-dihydroxybenzoate-AMP ligase"/>
    <property type="match status" value="1"/>
</dbReference>
<evidence type="ECO:0000256" key="6">
    <source>
        <dbReference type="ARBA" id="ARBA00076959"/>
    </source>
</evidence>
<evidence type="ECO:0000259" key="9">
    <source>
        <dbReference type="Pfam" id="PF00501"/>
    </source>
</evidence>
<dbReference type="SUPFAM" id="SSF56801">
    <property type="entry name" value="Acetyl-CoA synthetase-like"/>
    <property type="match status" value="1"/>
</dbReference>
<sequence length="524" mass="56985">MEFDEVSVGVRLVLAVDGAVNLFAMLDQAASRHPHRGAVYHGTRRLCTWIELRDRALRLAASIRKQHAAGARLAIATHNRPEIIELMFAIWAAECVVVPINYKLHPREMAEILDDAGAARVFASTEIAGELAPITTTPMETFESQDYSRRLTVAPSPKPRTDPSALAWLFYTSGTTGRSKGAMLSHRNLTAMTVAHLADIDDPDERCSLLHAAPMSHGSGLYVLPYVLRAARQVVPASGAFDPDEFLDLCEHHPAGSAFLVPTMVQRLVGTGRARPANLKSIVYGGGPMYVESLRKAIGAFGPIFAQIYGQGESPMTITGLRRADHESGDDAILGSVGYARSGMDVVVLRAGGDPAPVDEIGEIVCRGDAVMSGYWRNPDATRVTLKEGWLYTGDMGSFDARGFLTLRDRSKDVVISGGSNIYPREVEEVLLEHPAVAEACVVGTPDAEWGEVVVAFVVGTGDPVDPAALDAHLLARIARFKRPKRYEFVDELPKNSYGKVLKRELRARLAPPRECHETSGRSQ</sequence>
<protein>
    <recommendedName>
        <fullName evidence="5">Long-chain-fatty-acid--CoA ligase FadD13</fullName>
        <ecNumber evidence="3">6.2.1.3</ecNumber>
    </recommendedName>
    <alternativeName>
        <fullName evidence="6">Fatty acyl-CoA ligase</fullName>
    </alternativeName>
    <alternativeName>
        <fullName evidence="8">Fatty acyl-CoA synthetase</fullName>
    </alternativeName>
    <alternativeName>
        <fullName evidence="7">Very-long-chain fatty-acyl-CoA synthetase</fullName>
    </alternativeName>
</protein>
<dbReference type="EMBL" id="CP015267">
    <property type="protein sequence ID" value="ASL18009.1"/>
    <property type="molecule type" value="Genomic_DNA"/>
</dbReference>
<accession>A0A220Y2T5</accession>
<dbReference type="EC" id="6.2.1.3" evidence="3"/>
<comment type="similarity">
    <text evidence="1">Belongs to the ATP-dependent AMP-binding enzyme family.</text>
</comment>
<dbReference type="Gene3D" id="3.40.50.12780">
    <property type="entry name" value="N-terminal domain of ligase-like"/>
    <property type="match status" value="1"/>
</dbReference>
<dbReference type="AlphaFoldDB" id="A0A220Y2T5"/>
<comment type="catalytic activity">
    <reaction evidence="4">
        <text>a long-chain fatty acid + ATP + CoA = a long-chain fatty acyl-CoA + AMP + diphosphate</text>
        <dbReference type="Rhea" id="RHEA:15421"/>
        <dbReference type="ChEBI" id="CHEBI:30616"/>
        <dbReference type="ChEBI" id="CHEBI:33019"/>
        <dbReference type="ChEBI" id="CHEBI:57287"/>
        <dbReference type="ChEBI" id="CHEBI:57560"/>
        <dbReference type="ChEBI" id="CHEBI:83139"/>
        <dbReference type="ChEBI" id="CHEBI:456215"/>
        <dbReference type="EC" id="6.2.1.3"/>
    </reaction>
</comment>
<feature type="domain" description="AMP-dependent synthetase/ligase" evidence="9">
    <location>
        <begin position="27"/>
        <end position="376"/>
    </location>
</feature>
<dbReference type="Gene3D" id="3.30.300.30">
    <property type="match status" value="1"/>
</dbReference>
<dbReference type="Pfam" id="PF13193">
    <property type="entry name" value="AMP-binding_C"/>
    <property type="match status" value="1"/>
</dbReference>
<feature type="domain" description="AMP-binding enzyme C-terminal" evidence="10">
    <location>
        <begin position="426"/>
        <end position="500"/>
    </location>
</feature>
<organism evidence="11 12">
    <name type="scientific">Mycobacterium intracellulare subsp. chimaera</name>
    <dbReference type="NCBI Taxonomy" id="222805"/>
    <lineage>
        <taxon>Bacteria</taxon>
        <taxon>Bacillati</taxon>
        <taxon>Actinomycetota</taxon>
        <taxon>Actinomycetes</taxon>
        <taxon>Mycobacteriales</taxon>
        <taxon>Mycobacteriaceae</taxon>
        <taxon>Mycobacterium</taxon>
        <taxon>Mycobacterium avium complex (MAC)</taxon>
    </lineage>
</organism>
<evidence type="ECO:0000313" key="11">
    <source>
        <dbReference type="EMBL" id="ASL18009.1"/>
    </source>
</evidence>
<evidence type="ECO:0000256" key="5">
    <source>
        <dbReference type="ARBA" id="ARBA00069710"/>
    </source>
</evidence>
<proteinExistence type="inferred from homology"/>
<dbReference type="Proteomes" id="UP000198286">
    <property type="component" value="Chromosome"/>
</dbReference>
<dbReference type="InterPro" id="IPR000873">
    <property type="entry name" value="AMP-dep_synth/lig_dom"/>
</dbReference>
<reference evidence="11 12" key="1">
    <citation type="journal article" date="2017" name="Lancet Infect. Dis.">
        <title>Global outbreak of severe Mycobacterium chimaera disease after cardiac surgery: a molecular epidemiological study.</title>
        <authorList>
            <person name="van Ingen J."/>
            <person name="Kohl T."/>
            <person name="Kranzer K."/>
            <person name="Hasse B."/>
            <person name="Keller P."/>
            <person name="Szafranska A."/>
            <person name="Hillemann D."/>
            <person name="Chand M."/>
            <person name="Schreiber P."/>
            <person name="Sommerstein R."/>
            <person name="Berger C."/>
            <person name="Genoni M."/>
            <person name="Ruegg C."/>
            <person name="Troillet N."/>
            <person name="Widmer A.F."/>
            <person name="Becker S.L."/>
            <person name="Herrmann M."/>
            <person name="Eckmanns T."/>
            <person name="Haller S."/>
            <person name="Hoeller C."/>
            <person name="Debast S.B."/>
            <person name="Wolfhagen M.J."/>
            <person name="Hopman J."/>
            <person name="Kluytmans J."/>
            <person name="Langelaar M."/>
            <person name="Notermans D.W."/>
            <person name="ten Oever J."/>
            <person name="van den Barselaar P."/>
            <person name="Vonk A.B.A."/>
            <person name="Vos M.C."/>
            <person name="Ahmed N."/>
            <person name="Brown T."/>
            <person name="Crook D."/>
            <person name="Lamagni T."/>
            <person name="Phin N."/>
            <person name="Smith E.G."/>
            <person name="Zambon M."/>
            <person name="Serr A."/>
            <person name="Goetting T."/>
            <person name="Ebner W."/>
            <person name="Thuermer A."/>
            <person name="Utpatel C."/>
            <person name="Sproer C."/>
            <person name="Bunk B."/>
            <person name="Nubel U."/>
            <person name="Bloemberg G."/>
            <person name="Bottger E."/>
            <person name="Niemann S."/>
            <person name="Wagner D."/>
            <person name="Sax H."/>
        </authorList>
    </citation>
    <scope>NUCLEOTIDE SEQUENCE [LARGE SCALE GENOMIC DNA]</scope>
    <source>
        <strain evidence="11 12">ZUERICH-2</strain>
    </source>
</reference>
<dbReference type="InterPro" id="IPR020845">
    <property type="entry name" value="AMP-binding_CS"/>
</dbReference>
<evidence type="ECO:0000259" key="10">
    <source>
        <dbReference type="Pfam" id="PF13193"/>
    </source>
</evidence>
<evidence type="ECO:0000256" key="4">
    <source>
        <dbReference type="ARBA" id="ARBA00036813"/>
    </source>
</evidence>
<dbReference type="InterPro" id="IPR042099">
    <property type="entry name" value="ANL_N_sf"/>
</dbReference>
<dbReference type="Pfam" id="PF00501">
    <property type="entry name" value="AMP-binding"/>
    <property type="match status" value="1"/>
</dbReference>
<dbReference type="InterPro" id="IPR045851">
    <property type="entry name" value="AMP-bd_C_sf"/>
</dbReference>
<dbReference type="InterPro" id="IPR025110">
    <property type="entry name" value="AMP-bd_C"/>
</dbReference>
<evidence type="ECO:0000256" key="3">
    <source>
        <dbReference type="ARBA" id="ARBA00026121"/>
    </source>
</evidence>
<evidence type="ECO:0000256" key="2">
    <source>
        <dbReference type="ARBA" id="ARBA00022598"/>
    </source>
</evidence>
<dbReference type="InterPro" id="IPR050237">
    <property type="entry name" value="ATP-dep_AMP-bd_enzyme"/>
</dbReference>
<name>A0A220Y2T5_MYCIT</name>
<keyword evidence="2" id="KW-0436">Ligase</keyword>
<evidence type="ECO:0000256" key="8">
    <source>
        <dbReference type="ARBA" id="ARBA00083882"/>
    </source>
</evidence>
<dbReference type="PANTHER" id="PTHR43767:SF7">
    <property type="entry name" value="MEDIUM_LONG-CHAIN-FATTY-ACID--COA LIGASE FADD8"/>
    <property type="match status" value="1"/>
</dbReference>
<evidence type="ECO:0000256" key="1">
    <source>
        <dbReference type="ARBA" id="ARBA00006432"/>
    </source>
</evidence>
<dbReference type="PANTHER" id="PTHR43767">
    <property type="entry name" value="LONG-CHAIN-FATTY-ACID--COA LIGASE"/>
    <property type="match status" value="1"/>
</dbReference>